<feature type="compositionally biased region" description="Polar residues" evidence="1">
    <location>
        <begin position="120"/>
        <end position="129"/>
    </location>
</feature>
<dbReference type="EMBL" id="JAACJP010000018">
    <property type="protein sequence ID" value="KAF5378895.1"/>
    <property type="molecule type" value="Genomic_DNA"/>
</dbReference>
<name>A0A8H5H940_9AGAR</name>
<gene>
    <name evidence="2" type="ORF">D9615_006865</name>
</gene>
<sequence length="262" mass="28599">MAERTNRVSHDMGGHATNIDIRRCSAQTSSQAAHEMPDISQSLFRQSQESQRAPTGSARRIREIVATALTNTQAPNMAETAPLASGNLHEIDEQRIRNVGDLRTAGAMSTTMMCSDAHSTEITDTSSAHHSARPSTRHPHASLADQGSPVPTLHVAQLYEVLALLGVSTMTRIMPRDRIVDRAALDRQRGKPATTPQVRELTLILPASGELMVIRRPGLVTVGDVLDGIASAFPEYLRECQGCSGTCWCRMSQVIEQLKVWK</sequence>
<proteinExistence type="predicted"/>
<comment type="caution">
    <text evidence="2">The sequence shown here is derived from an EMBL/GenBank/DDBJ whole genome shotgun (WGS) entry which is preliminary data.</text>
</comment>
<organism evidence="2 3">
    <name type="scientific">Tricholomella constricta</name>
    <dbReference type="NCBI Taxonomy" id="117010"/>
    <lineage>
        <taxon>Eukaryota</taxon>
        <taxon>Fungi</taxon>
        <taxon>Dikarya</taxon>
        <taxon>Basidiomycota</taxon>
        <taxon>Agaricomycotina</taxon>
        <taxon>Agaricomycetes</taxon>
        <taxon>Agaricomycetidae</taxon>
        <taxon>Agaricales</taxon>
        <taxon>Tricholomatineae</taxon>
        <taxon>Lyophyllaceae</taxon>
        <taxon>Tricholomella</taxon>
    </lineage>
</organism>
<feature type="compositionally biased region" description="Basic residues" evidence="1">
    <location>
        <begin position="130"/>
        <end position="140"/>
    </location>
</feature>
<evidence type="ECO:0000313" key="2">
    <source>
        <dbReference type="EMBL" id="KAF5378895.1"/>
    </source>
</evidence>
<dbReference type="AlphaFoldDB" id="A0A8H5H940"/>
<protein>
    <submittedName>
        <fullName evidence="2">Uncharacterized protein</fullName>
    </submittedName>
</protein>
<reference evidence="2 3" key="1">
    <citation type="journal article" date="2020" name="ISME J.">
        <title>Uncovering the hidden diversity of litter-decomposition mechanisms in mushroom-forming fungi.</title>
        <authorList>
            <person name="Floudas D."/>
            <person name="Bentzer J."/>
            <person name="Ahren D."/>
            <person name="Johansson T."/>
            <person name="Persson P."/>
            <person name="Tunlid A."/>
        </authorList>
    </citation>
    <scope>NUCLEOTIDE SEQUENCE [LARGE SCALE GENOMIC DNA]</scope>
    <source>
        <strain evidence="2 3">CBS 661.87</strain>
    </source>
</reference>
<feature type="region of interest" description="Disordered" evidence="1">
    <location>
        <begin position="26"/>
        <end position="59"/>
    </location>
</feature>
<evidence type="ECO:0000256" key="1">
    <source>
        <dbReference type="SAM" id="MobiDB-lite"/>
    </source>
</evidence>
<keyword evidence="3" id="KW-1185">Reference proteome</keyword>
<feature type="compositionally biased region" description="Polar residues" evidence="1">
    <location>
        <begin position="39"/>
        <end position="54"/>
    </location>
</feature>
<evidence type="ECO:0000313" key="3">
    <source>
        <dbReference type="Proteomes" id="UP000565441"/>
    </source>
</evidence>
<accession>A0A8H5H940</accession>
<feature type="region of interest" description="Disordered" evidence="1">
    <location>
        <begin position="118"/>
        <end position="147"/>
    </location>
</feature>
<feature type="compositionally biased region" description="Basic and acidic residues" evidence="1">
    <location>
        <begin position="1"/>
        <end position="13"/>
    </location>
</feature>
<dbReference type="Proteomes" id="UP000565441">
    <property type="component" value="Unassembled WGS sequence"/>
</dbReference>
<feature type="region of interest" description="Disordered" evidence="1">
    <location>
        <begin position="1"/>
        <end position="20"/>
    </location>
</feature>